<name>A0A6C0KXU1_9ZZZZ</name>
<dbReference type="AlphaFoldDB" id="A0A6C0KXU1"/>
<sequence>MDTTKKTFKAMDITDYRNADDNEFEEEVYEYQDDGCEGSYMNFIFCPTLQELLQKYDYDIKTIDYEPMDELDEEPTHFKHYAIDFRGVKGEIVIDYSDPYTPDTDMCAWMGSSVRNYPIHQLLKLHVNIPSWNKYGDKVYEEKEIANRLYYLLNWKPRPKNPKEILDNKKLKNKKLKNIK</sequence>
<evidence type="ECO:0000313" key="1">
    <source>
        <dbReference type="EMBL" id="QHU21507.1"/>
    </source>
</evidence>
<protein>
    <submittedName>
        <fullName evidence="1">Uncharacterized protein</fullName>
    </submittedName>
</protein>
<accession>A0A6C0KXU1</accession>
<dbReference type="EMBL" id="MN740990">
    <property type="protein sequence ID" value="QHU21507.1"/>
    <property type="molecule type" value="Genomic_DNA"/>
</dbReference>
<proteinExistence type="predicted"/>
<reference evidence="1" key="1">
    <citation type="journal article" date="2020" name="Nature">
        <title>Giant virus diversity and host interactions through global metagenomics.</title>
        <authorList>
            <person name="Schulz F."/>
            <person name="Roux S."/>
            <person name="Paez-Espino D."/>
            <person name="Jungbluth S."/>
            <person name="Walsh D.A."/>
            <person name="Denef V.J."/>
            <person name="McMahon K.D."/>
            <person name="Konstantinidis K.T."/>
            <person name="Eloe-Fadrosh E.A."/>
            <person name="Kyrpides N.C."/>
            <person name="Woyke T."/>
        </authorList>
    </citation>
    <scope>NUCLEOTIDE SEQUENCE</scope>
    <source>
        <strain evidence="1">GVMAG-S-3300013094-109</strain>
    </source>
</reference>
<organism evidence="1">
    <name type="scientific">viral metagenome</name>
    <dbReference type="NCBI Taxonomy" id="1070528"/>
    <lineage>
        <taxon>unclassified sequences</taxon>
        <taxon>metagenomes</taxon>
        <taxon>organismal metagenomes</taxon>
    </lineage>
</organism>